<dbReference type="Gene3D" id="1.10.260.40">
    <property type="entry name" value="lambda repressor-like DNA-binding domains"/>
    <property type="match status" value="1"/>
</dbReference>
<feature type="domain" description="HTH cro/C1-type" evidence="1">
    <location>
        <begin position="5"/>
        <end position="59"/>
    </location>
</feature>
<evidence type="ECO:0000313" key="2">
    <source>
        <dbReference type="EMBL" id="AQX52431.1"/>
    </source>
</evidence>
<dbReference type="EMBL" id="CP014339">
    <property type="protein sequence ID" value="AQX52431.1"/>
    <property type="molecule type" value="Genomic_DNA"/>
</dbReference>
<dbReference type="SUPFAM" id="SSF47413">
    <property type="entry name" value="lambda repressor-like DNA-binding domains"/>
    <property type="match status" value="1"/>
</dbReference>
<evidence type="ECO:0000313" key="4">
    <source>
        <dbReference type="Proteomes" id="UP000189738"/>
    </source>
</evidence>
<protein>
    <recommendedName>
        <fullName evidence="1">HTH cro/C1-type domain-containing protein</fullName>
    </recommendedName>
</protein>
<organism evidence="3">
    <name type="scientific">Elizabethkingia anophelis</name>
    <dbReference type="NCBI Taxonomy" id="1117645"/>
    <lineage>
        <taxon>Bacteria</taxon>
        <taxon>Pseudomonadati</taxon>
        <taxon>Bacteroidota</taxon>
        <taxon>Flavobacteriia</taxon>
        <taxon>Flavobacteriales</taxon>
        <taxon>Weeksellaceae</taxon>
        <taxon>Elizabethkingia</taxon>
    </lineage>
</organism>
<reference evidence="2 4" key="1">
    <citation type="submission" date="2016-02" db="EMBL/GenBank/DDBJ databases">
        <authorList>
            <person name="Nicholson A.C."/>
            <person name="Humrighouse B.W."/>
            <person name="Loparev V."/>
            <person name="Emery B."/>
            <person name="Graziano J."/>
            <person name="McQuiston J.R."/>
        </authorList>
    </citation>
    <scope>NUCLEOTIDE SEQUENCE [LARGE SCALE GENOMIC DNA]</scope>
    <source>
        <strain evidence="2 4">E6809</strain>
    </source>
</reference>
<evidence type="ECO:0000259" key="1">
    <source>
        <dbReference type="PROSITE" id="PS50943"/>
    </source>
</evidence>
<dbReference type="RefSeq" id="WP_078723851.1">
    <property type="nucleotide sequence ID" value="NZ_CP014339.1"/>
</dbReference>
<proteinExistence type="predicted"/>
<accession>A0A494JDE9</accession>
<gene>
    <name evidence="2" type="ORF">AYC66_17880</name>
    <name evidence="3" type="ORF">BAY09_10970</name>
</gene>
<reference evidence="3" key="2">
    <citation type="submission" date="2016-06" db="EMBL/GenBank/DDBJ databases">
        <authorList>
            <person name="Nicholson A.C."/>
        </authorList>
    </citation>
    <scope>NUCLEOTIDE SEQUENCE [LARGE SCALE GENOMIC DNA]</scope>
    <source>
        <strain evidence="3">E6809</strain>
    </source>
</reference>
<dbReference type="Pfam" id="PF01381">
    <property type="entry name" value="HTH_3"/>
    <property type="match status" value="1"/>
</dbReference>
<dbReference type="EMBL" id="MAHS01000001">
    <property type="protein sequence ID" value="OPB53428.1"/>
    <property type="molecule type" value="Genomic_DNA"/>
</dbReference>
<dbReference type="PROSITE" id="PS50943">
    <property type="entry name" value="HTH_CROC1"/>
    <property type="match status" value="1"/>
</dbReference>
<dbReference type="GO" id="GO:0003677">
    <property type="term" value="F:DNA binding"/>
    <property type="evidence" value="ECO:0007669"/>
    <property type="project" value="InterPro"/>
</dbReference>
<dbReference type="AlphaFoldDB" id="A0A494JDE9"/>
<dbReference type="InterPro" id="IPR001387">
    <property type="entry name" value="Cro/C1-type_HTH"/>
</dbReference>
<dbReference type="CDD" id="cd00093">
    <property type="entry name" value="HTH_XRE"/>
    <property type="match status" value="1"/>
</dbReference>
<sequence length="82" mass="9473">MSTRVKDVADRKGITYGDIAKQMNVSRQSVTNWTTGQRKMKLDDLQEIARILKCETAELLPVGEGFDHFYNERGEWLGIRKK</sequence>
<evidence type="ECO:0000313" key="3">
    <source>
        <dbReference type="EMBL" id="OPB53428.1"/>
    </source>
</evidence>
<dbReference type="SMART" id="SM00530">
    <property type="entry name" value="HTH_XRE"/>
    <property type="match status" value="1"/>
</dbReference>
<name>A0A494JDE9_9FLAO</name>
<dbReference type="InterPro" id="IPR010982">
    <property type="entry name" value="Lambda_DNA-bd_dom_sf"/>
</dbReference>
<dbReference type="Proteomes" id="UP000189738">
    <property type="component" value="Chromosome"/>
</dbReference>